<evidence type="ECO:0008006" key="3">
    <source>
        <dbReference type="Google" id="ProtNLM"/>
    </source>
</evidence>
<sequence>MTSWTAPARPAAGERVVLKIGWRHDEALHESDGLAAWDGDGAVRLLDHRGLDHTTALLLDSGTLPRCSAREYLLTARG</sequence>
<accession>A0ABU4CU17</accession>
<evidence type="ECO:0000313" key="1">
    <source>
        <dbReference type="EMBL" id="MDV6286705.1"/>
    </source>
</evidence>
<name>A0ABU4CU17_RHOJO</name>
<dbReference type="Proteomes" id="UP001185737">
    <property type="component" value="Unassembled WGS sequence"/>
</dbReference>
<gene>
    <name evidence="1" type="ORF">R3Q59_40225</name>
</gene>
<dbReference type="EMBL" id="JAWLKA010000044">
    <property type="protein sequence ID" value="MDV6286705.1"/>
    <property type="molecule type" value="Genomic_DNA"/>
</dbReference>
<reference evidence="1 2" key="1">
    <citation type="submission" date="2023-10" db="EMBL/GenBank/DDBJ databases">
        <title>Development of a sustainable strategy for remediation of hydrocarbon-contaminated territories based on the waste exchange concept.</title>
        <authorList>
            <person name="Krivoruchko A."/>
        </authorList>
    </citation>
    <scope>NUCLEOTIDE SEQUENCE [LARGE SCALE GENOMIC DNA]</scope>
    <source>
        <strain evidence="1 2">IEGM 60</strain>
    </source>
</reference>
<evidence type="ECO:0000313" key="2">
    <source>
        <dbReference type="Proteomes" id="UP001185737"/>
    </source>
</evidence>
<comment type="caution">
    <text evidence="1">The sequence shown here is derived from an EMBL/GenBank/DDBJ whole genome shotgun (WGS) entry which is preliminary data.</text>
</comment>
<dbReference type="RefSeq" id="WP_317571697.1">
    <property type="nucleotide sequence ID" value="NZ_JAWLKA010000044.1"/>
</dbReference>
<proteinExistence type="predicted"/>
<organism evidence="1 2">
    <name type="scientific">Rhodococcus jostii</name>
    <dbReference type="NCBI Taxonomy" id="132919"/>
    <lineage>
        <taxon>Bacteria</taxon>
        <taxon>Bacillati</taxon>
        <taxon>Actinomycetota</taxon>
        <taxon>Actinomycetes</taxon>
        <taxon>Mycobacteriales</taxon>
        <taxon>Nocardiaceae</taxon>
        <taxon>Rhodococcus</taxon>
    </lineage>
</organism>
<keyword evidence="2" id="KW-1185">Reference proteome</keyword>
<protein>
    <recommendedName>
        <fullName evidence="3">Transposase</fullName>
    </recommendedName>
</protein>